<feature type="domain" description="Plastocyanin-like" evidence="6">
    <location>
        <begin position="247"/>
        <end position="347"/>
    </location>
</feature>
<dbReference type="PROSITE" id="PS00080">
    <property type="entry name" value="MULTICOPPER_OXIDASE2"/>
    <property type="match status" value="1"/>
</dbReference>
<protein>
    <recommendedName>
        <fullName evidence="10">Laccase</fullName>
    </recommendedName>
</protein>
<dbReference type="InterPro" id="IPR011706">
    <property type="entry name" value="Cu-oxidase_C"/>
</dbReference>
<proteinExistence type="inferred from homology"/>
<keyword evidence="2" id="KW-0479">Metal-binding</keyword>
<feature type="domain" description="Plastocyanin-like" evidence="7">
    <location>
        <begin position="445"/>
        <end position="556"/>
    </location>
</feature>
<comment type="similarity">
    <text evidence="1">Belongs to the multicopper oxidase family.</text>
</comment>
<reference evidence="8 9" key="1">
    <citation type="journal article" date="2024" name="Nat. Commun.">
        <title>Phylogenomics reveals the evolutionary origins of lichenization in chlorophyte algae.</title>
        <authorList>
            <person name="Puginier C."/>
            <person name="Libourel C."/>
            <person name="Otte J."/>
            <person name="Skaloud P."/>
            <person name="Haon M."/>
            <person name="Grisel S."/>
            <person name="Petersen M."/>
            <person name="Berrin J.G."/>
            <person name="Delaux P.M."/>
            <person name="Dal Grande F."/>
            <person name="Keller J."/>
        </authorList>
    </citation>
    <scope>NUCLEOTIDE SEQUENCE [LARGE SCALE GENOMIC DNA]</scope>
    <source>
        <strain evidence="8 9">SAG 245.80</strain>
    </source>
</reference>
<feature type="chain" id="PRO_5043609725" description="Laccase" evidence="5">
    <location>
        <begin position="26"/>
        <end position="1060"/>
    </location>
</feature>
<dbReference type="InterPro" id="IPR008972">
    <property type="entry name" value="Cupredoxin"/>
</dbReference>
<evidence type="ECO:0000256" key="3">
    <source>
        <dbReference type="ARBA" id="ARBA00023002"/>
    </source>
</evidence>
<dbReference type="Proteomes" id="UP001445335">
    <property type="component" value="Unassembled WGS sequence"/>
</dbReference>
<dbReference type="Pfam" id="PF07732">
    <property type="entry name" value="Cu-oxidase_3"/>
    <property type="match status" value="1"/>
</dbReference>
<accession>A0AAW1S7Z6</accession>
<keyword evidence="4" id="KW-0186">Copper</keyword>
<evidence type="ECO:0000259" key="6">
    <source>
        <dbReference type="Pfam" id="PF07731"/>
    </source>
</evidence>
<keyword evidence="5" id="KW-0732">Signal</keyword>
<evidence type="ECO:0000256" key="5">
    <source>
        <dbReference type="SAM" id="SignalP"/>
    </source>
</evidence>
<dbReference type="InterPro" id="IPR011707">
    <property type="entry name" value="Cu-oxidase-like_N"/>
</dbReference>
<evidence type="ECO:0000256" key="4">
    <source>
        <dbReference type="ARBA" id="ARBA00023008"/>
    </source>
</evidence>
<dbReference type="GO" id="GO:0016491">
    <property type="term" value="F:oxidoreductase activity"/>
    <property type="evidence" value="ECO:0007669"/>
    <property type="project" value="UniProtKB-KW"/>
</dbReference>
<evidence type="ECO:0000313" key="8">
    <source>
        <dbReference type="EMBL" id="KAK9841798.1"/>
    </source>
</evidence>
<evidence type="ECO:0008006" key="10">
    <source>
        <dbReference type="Google" id="ProtNLM"/>
    </source>
</evidence>
<evidence type="ECO:0000256" key="1">
    <source>
        <dbReference type="ARBA" id="ARBA00010609"/>
    </source>
</evidence>
<organism evidence="8 9">
    <name type="scientific">Elliptochloris bilobata</name>
    <dbReference type="NCBI Taxonomy" id="381761"/>
    <lineage>
        <taxon>Eukaryota</taxon>
        <taxon>Viridiplantae</taxon>
        <taxon>Chlorophyta</taxon>
        <taxon>core chlorophytes</taxon>
        <taxon>Trebouxiophyceae</taxon>
        <taxon>Trebouxiophyceae incertae sedis</taxon>
        <taxon>Elliptochloris clade</taxon>
        <taxon>Elliptochloris</taxon>
    </lineage>
</organism>
<dbReference type="FunFam" id="2.60.40.420:FF:000028">
    <property type="entry name" value="Ceruloplasmin"/>
    <property type="match status" value="1"/>
</dbReference>
<evidence type="ECO:0000259" key="7">
    <source>
        <dbReference type="Pfam" id="PF07732"/>
    </source>
</evidence>
<gene>
    <name evidence="8" type="ORF">WJX81_003935</name>
</gene>
<keyword evidence="3" id="KW-0560">Oxidoreductase</keyword>
<dbReference type="InterPro" id="IPR045087">
    <property type="entry name" value="Cu-oxidase_fam"/>
</dbReference>
<sequence length="1060" mass="114300">MRFASRAFALALALAAACSLQPVQAVTRQVYVAANQVWWDFSPSGENRCAGGPYDDATGLYAVQGLGSRYMKALYQEYQDGSFKALKVRDQDEVHLGLIGPIIYATPDDIVQVVLRNNLDFPINMVPSGAVTNDTSALERNATKAYTWTIPAEAAPDSRAVHSSRPYIYRSTVDQVSHANAGLVGLTVVTRSADARPHGQPADVDRELFTLFQVMNENESPLLNKTRAAAGWKNATGPLSADDFKESNKKHQMNGFVFCNAPGMNAPLGQKVRWYVMVEGNEVDMHNAHWHGNVLLRDGHRVDQFSLLPGSAQVLDMVPDNPGSWLFHCHVNDHILAGMMSLYTVANANGTAGPPVPALPTQGAGAGAVREYFIAALEGVWDYAPSGTNNCGGKPADFDDAAKGFVVASGSGLGRRHIKAQYVEFTDASFTKRKERAPEDAYLGILGPVIRATVGDTIRLTFKNGVPHNTTVHPHGVLYPKDAEGAIYNDGTSGRDKMDDIIPPGSNWTFVWQVTERAGPGPRDPSSLLWMYHSHFDEVADTNAGLSGPIIISRKEASLPSGAPNDVDREFVLSYAIQDEVKSFYFAKNLAQLGSALTNDQQATLTANSDDAANEHFHSINGMLYCNLPHLAAKQGERVRLHIFALGTENGIHAPAISASNLDWEGSRREAAQLIPGSMRSMDVFLVQPGPWTVQCRTANHYADGMTATIDVAPNGLAAAAPAGAPVRTYYIAAERSSWNFAPQGLVDRCTSEKLADEQLLYADPSGAGLGSVYVKGLYREYTDASFRTRKPANPQHGILGPTLHAHVGDTLVIVFTNKLPFNANLQLGAGLVPLNGTAYDEVAPNATMTLAWTVPASAGPSAADGAAVAYTYYSSVDPQAHENAGLIGALIVSSQGTAEPDVEVPLLFNIQNENLSAFLDANVKAANHTVNTTSDDFVESMKKHSVNGYLFCQQPPVVVQQNQEVRLILIGVGGETDMHTPIFTDSLLVSPGVTASTRTLLPGSVRVVELTTDMPGRFEFHCNVQDHYKAGMKGILEVQPKVGVLAQGQLPHWRRRALA</sequence>
<keyword evidence="9" id="KW-1185">Reference proteome</keyword>
<dbReference type="PANTHER" id="PTHR11709">
    <property type="entry name" value="MULTI-COPPER OXIDASE"/>
    <property type="match status" value="1"/>
</dbReference>
<dbReference type="PROSITE" id="PS51257">
    <property type="entry name" value="PROKAR_LIPOPROTEIN"/>
    <property type="match status" value="1"/>
</dbReference>
<dbReference type="PROSITE" id="PS00079">
    <property type="entry name" value="MULTICOPPER_OXIDASE1"/>
    <property type="match status" value="3"/>
</dbReference>
<evidence type="ECO:0000256" key="2">
    <source>
        <dbReference type="ARBA" id="ARBA00022723"/>
    </source>
</evidence>
<dbReference type="InterPro" id="IPR033138">
    <property type="entry name" value="Cu_oxidase_CS"/>
</dbReference>
<dbReference type="EMBL" id="JALJOU010000010">
    <property type="protein sequence ID" value="KAK9841798.1"/>
    <property type="molecule type" value="Genomic_DNA"/>
</dbReference>
<dbReference type="Pfam" id="PF07731">
    <property type="entry name" value="Cu-oxidase_2"/>
    <property type="match status" value="2"/>
</dbReference>
<dbReference type="PANTHER" id="PTHR11709:SF486">
    <property type="entry name" value="MULTICOPPER OXIDASE"/>
    <property type="match status" value="1"/>
</dbReference>
<dbReference type="AlphaFoldDB" id="A0AAW1S7Z6"/>
<dbReference type="SUPFAM" id="SSF49503">
    <property type="entry name" value="Cupredoxins"/>
    <property type="match status" value="6"/>
</dbReference>
<evidence type="ECO:0000313" key="9">
    <source>
        <dbReference type="Proteomes" id="UP001445335"/>
    </source>
</evidence>
<comment type="caution">
    <text evidence="8">The sequence shown here is derived from an EMBL/GenBank/DDBJ whole genome shotgun (WGS) entry which is preliminary data.</text>
</comment>
<name>A0AAW1S7Z6_9CHLO</name>
<feature type="domain" description="Plastocyanin-like" evidence="6">
    <location>
        <begin position="992"/>
        <end position="1041"/>
    </location>
</feature>
<dbReference type="GO" id="GO:0005507">
    <property type="term" value="F:copper ion binding"/>
    <property type="evidence" value="ECO:0007669"/>
    <property type="project" value="InterPro"/>
</dbReference>
<dbReference type="InterPro" id="IPR002355">
    <property type="entry name" value="Cu_oxidase_Cu_BS"/>
</dbReference>
<feature type="signal peptide" evidence="5">
    <location>
        <begin position="1"/>
        <end position="25"/>
    </location>
</feature>
<dbReference type="Gene3D" id="2.60.40.420">
    <property type="entry name" value="Cupredoxins - blue copper proteins"/>
    <property type="match status" value="3"/>
</dbReference>